<dbReference type="Gene3D" id="2.60.120.620">
    <property type="entry name" value="q2cbj1_9rhob like domain"/>
    <property type="match status" value="1"/>
</dbReference>
<keyword evidence="10" id="KW-1185">Reference proteome</keyword>
<comment type="subunit">
    <text evidence="3">Homodimer.</text>
</comment>
<keyword evidence="7" id="KW-0408">Iron</keyword>
<evidence type="ECO:0000256" key="5">
    <source>
        <dbReference type="ARBA" id="ARBA00022964"/>
    </source>
</evidence>
<dbReference type="SUPFAM" id="SSF51197">
    <property type="entry name" value="Clavaminate synthase-like"/>
    <property type="match status" value="1"/>
</dbReference>
<gene>
    <name evidence="9" type="ORF">PV04_09556</name>
</gene>
<evidence type="ECO:0000256" key="1">
    <source>
        <dbReference type="ARBA" id="ARBA00001962"/>
    </source>
</evidence>
<dbReference type="GO" id="GO:0051213">
    <property type="term" value="F:dioxygenase activity"/>
    <property type="evidence" value="ECO:0007669"/>
    <property type="project" value="UniProtKB-KW"/>
</dbReference>
<name>A0A0D2F9E9_9EURO</name>
<dbReference type="EMBL" id="KN846961">
    <property type="protein sequence ID" value="KIW64633.1"/>
    <property type="molecule type" value="Genomic_DNA"/>
</dbReference>
<sequence length="325" mass="35630">MSTTTVTTMGSTGPAAEAPVAIKPEGETKPSLSEYNASSTSPSELVAAICRDGGVIVRNFASKATLAALERDMRPYLDADEGYEGEFFSMGTRKAQGLAARSPAFCKDILANDLWRGVYETFLTTTTKSWTGDTLHECVSRPQLSSCAVIAVRPGGKAQPLHRDDMVHHVNNPAITADSYQIGRDTSVGLFIAGTKTTKMNGATRFQPGSHLQATIDPPNEQEAVHAELEAGDAFMMLASCYHGGSANKTADQERLVYIHFMIKGYLRQEENQYLAVPREQLLQYPEFVQRKIGYEISEPYLGWVNLADPLKFVKGEETKMSDLY</sequence>
<comment type="similarity">
    <text evidence="2">Belongs to the PhyH family.</text>
</comment>
<evidence type="ECO:0000313" key="10">
    <source>
        <dbReference type="Proteomes" id="UP000054266"/>
    </source>
</evidence>
<dbReference type="Pfam" id="PF05721">
    <property type="entry name" value="PhyH"/>
    <property type="match status" value="1"/>
</dbReference>
<evidence type="ECO:0000256" key="8">
    <source>
        <dbReference type="SAM" id="MobiDB-lite"/>
    </source>
</evidence>
<dbReference type="PANTHER" id="PTHR20883:SF45">
    <property type="entry name" value="PHYTANOYL-COA DIOXYGENASE FAMILY PROTEIN"/>
    <property type="match status" value="1"/>
</dbReference>
<dbReference type="Proteomes" id="UP000054266">
    <property type="component" value="Unassembled WGS sequence"/>
</dbReference>
<evidence type="ECO:0000256" key="7">
    <source>
        <dbReference type="ARBA" id="ARBA00023004"/>
    </source>
</evidence>
<dbReference type="GO" id="GO:0046872">
    <property type="term" value="F:metal ion binding"/>
    <property type="evidence" value="ECO:0007669"/>
    <property type="project" value="UniProtKB-KW"/>
</dbReference>
<evidence type="ECO:0000313" key="9">
    <source>
        <dbReference type="EMBL" id="KIW64633.1"/>
    </source>
</evidence>
<keyword evidence="6" id="KW-0560">Oxidoreductase</keyword>
<feature type="region of interest" description="Disordered" evidence="8">
    <location>
        <begin position="1"/>
        <end position="38"/>
    </location>
</feature>
<accession>A0A0D2F9E9</accession>
<organism evidence="9 10">
    <name type="scientific">Phialophora macrospora</name>
    <dbReference type="NCBI Taxonomy" id="1851006"/>
    <lineage>
        <taxon>Eukaryota</taxon>
        <taxon>Fungi</taxon>
        <taxon>Dikarya</taxon>
        <taxon>Ascomycota</taxon>
        <taxon>Pezizomycotina</taxon>
        <taxon>Eurotiomycetes</taxon>
        <taxon>Chaetothyriomycetidae</taxon>
        <taxon>Chaetothyriales</taxon>
        <taxon>Herpotrichiellaceae</taxon>
        <taxon>Phialophora</taxon>
    </lineage>
</organism>
<reference evidence="9 10" key="1">
    <citation type="submission" date="2015-01" db="EMBL/GenBank/DDBJ databases">
        <title>The Genome Sequence of Capronia semiimmersa CBS27337.</title>
        <authorList>
            <consortium name="The Broad Institute Genomics Platform"/>
            <person name="Cuomo C."/>
            <person name="de Hoog S."/>
            <person name="Gorbushina A."/>
            <person name="Stielow B."/>
            <person name="Teixiera M."/>
            <person name="Abouelleil A."/>
            <person name="Chapman S.B."/>
            <person name="Priest M."/>
            <person name="Young S.K."/>
            <person name="Wortman J."/>
            <person name="Nusbaum C."/>
            <person name="Birren B."/>
        </authorList>
    </citation>
    <scope>NUCLEOTIDE SEQUENCE [LARGE SCALE GENOMIC DNA]</scope>
    <source>
        <strain evidence="9 10">CBS 27337</strain>
    </source>
</reference>
<proteinExistence type="inferred from homology"/>
<dbReference type="InterPro" id="IPR008775">
    <property type="entry name" value="Phytyl_CoA_dOase-like"/>
</dbReference>
<dbReference type="HOGENOM" id="CLU_047725_0_1_1"/>
<keyword evidence="5" id="KW-0223">Dioxygenase</keyword>
<evidence type="ECO:0000256" key="4">
    <source>
        <dbReference type="ARBA" id="ARBA00022723"/>
    </source>
</evidence>
<protein>
    <recommendedName>
        <fullName evidence="11">Fe2OG dioxygenase domain-containing protein</fullName>
    </recommendedName>
</protein>
<dbReference type="STRING" id="5601.A0A0D2F9E9"/>
<keyword evidence="4" id="KW-0479">Metal-binding</keyword>
<dbReference type="PANTHER" id="PTHR20883">
    <property type="entry name" value="PHYTANOYL-COA DIOXYGENASE DOMAIN CONTAINING 1"/>
    <property type="match status" value="1"/>
</dbReference>
<evidence type="ECO:0008006" key="11">
    <source>
        <dbReference type="Google" id="ProtNLM"/>
    </source>
</evidence>
<evidence type="ECO:0000256" key="2">
    <source>
        <dbReference type="ARBA" id="ARBA00005830"/>
    </source>
</evidence>
<feature type="compositionally biased region" description="Low complexity" evidence="8">
    <location>
        <begin position="1"/>
        <end position="13"/>
    </location>
</feature>
<evidence type="ECO:0000256" key="6">
    <source>
        <dbReference type="ARBA" id="ARBA00023002"/>
    </source>
</evidence>
<comment type="cofactor">
    <cofactor evidence="1">
        <name>Fe cation</name>
        <dbReference type="ChEBI" id="CHEBI:24875"/>
    </cofactor>
</comment>
<evidence type="ECO:0000256" key="3">
    <source>
        <dbReference type="ARBA" id="ARBA00011738"/>
    </source>
</evidence>
<dbReference type="AlphaFoldDB" id="A0A0D2F9E9"/>